<dbReference type="InterPro" id="IPR025662">
    <property type="entry name" value="Sigma_54_int_dom_ATP-bd_1"/>
</dbReference>
<dbReference type="InterPro" id="IPR027417">
    <property type="entry name" value="P-loop_NTPase"/>
</dbReference>
<dbReference type="PROSITE" id="PS00675">
    <property type="entry name" value="SIGMA54_INTERACT_1"/>
    <property type="match status" value="1"/>
</dbReference>
<dbReference type="InterPro" id="IPR007111">
    <property type="entry name" value="NACHT_NTPase"/>
</dbReference>
<dbReference type="InterPro" id="IPR016024">
    <property type="entry name" value="ARM-type_fold"/>
</dbReference>
<dbReference type="Pfam" id="PF23948">
    <property type="entry name" value="ARM_5"/>
    <property type="match status" value="1"/>
</dbReference>
<proteinExistence type="predicted"/>
<evidence type="ECO:0000259" key="3">
    <source>
        <dbReference type="Pfam" id="PF23948"/>
    </source>
</evidence>
<dbReference type="SUPFAM" id="SSF48371">
    <property type="entry name" value="ARM repeat"/>
    <property type="match status" value="1"/>
</dbReference>
<name>A0A9P6QSW1_9FUNG</name>
<feature type="compositionally biased region" description="Polar residues" evidence="1">
    <location>
        <begin position="49"/>
        <end position="60"/>
    </location>
</feature>
<feature type="domain" description="NACHT" evidence="2">
    <location>
        <begin position="591"/>
        <end position="750"/>
    </location>
</feature>
<accession>A0A9P6QSW1</accession>
<sequence>MSGHLLDQLGPHVSYGSDSAKSTVRSKEARQDSSPKLLQDKDKEGIAESSDQSFPSSTVHNKFGSPPPNEVQDFTEMFAKRVLKTFTKTKLPRLSQRIEGTDQLVYCNILLLYGSLLSDTTDLNFDNAELDWLEEMKNDPTEVDRLRWLAVRMVEEFITETTKGSAEVAEVVALASVLQKGSYRKLLSTFIKEFDEAILLDVDLLQGIVQLVQSASPGFLVADDLIKILSNIRVRLEDSHQQSTDHLYHLTLAVSKILDVMADHKVQHLDRVLEYEPLSAILSGLKGTSDPYLMYQACYSFQALQYVPDDETPLQAVLRHSIGVANGMVKIMAVMKLDLGAVLEGLDQAQEVLGNMVSTGVTLYEGVSSLMESGRGALESSMEGFGSGQKRHWYAAVKAAYAFAQAGQLDDLQKFIDEAPCRRDPLFQWGICQLLGEIAIDPVWSVLERQQATRILGQLCKDDQGWGRDTNVKSWMLTIINRLGAASDEVINEIIGILLQDLDLSQTTTAPLHPYPLRARLQVPATSPLLVKVQNIQDVEYDLYRLRLQRLEEVKLSVYIPPMAKTNLQARDDDLFPLMDKVHEFLASDRHVMLILGDSGSGKSTFNKSLESELLRAYSHGDPIPLFINLPAIDRPDQDMIAKQLTTYNFNDDQLLELKLYRQFVLICDGYDESQQLVNLHRTNMLNQPGQWKAKMVITCRSQYLGQDYRSRFMPQSPDHYASPRPELFQEAVITPFSKDQIQSYIDQYVPLEPRAWTTQDYISKLTVIPNLLDLVKNPFVLTLALEALPLVIEGKSDLSAIKVTRVQLYDSFAEHWLDVNRRRLESNALSADDREVLEQLFEAGFTLMGLDYSTRLAAAIFNNQNGNPVIRYIHLKDKNTWRVKFFGPDPEIRLLRESSPLTRSGSLFRFLHRSMQEYFYSRIVFDPSCHIDKDEFPPHSEAANNVVRPLEVESPLFKRSLLAEPAVIQFLCERVSQHPDFEKQLRSIIEKSKTNTTVATAAANAITILVRAGVSFNGADLRGIRIPGADLSNG</sequence>
<dbReference type="AlphaFoldDB" id="A0A9P6QSW1"/>
<evidence type="ECO:0000256" key="1">
    <source>
        <dbReference type="SAM" id="MobiDB-lite"/>
    </source>
</evidence>
<feature type="compositionally biased region" description="Basic and acidic residues" evidence="1">
    <location>
        <begin position="25"/>
        <end position="46"/>
    </location>
</feature>
<dbReference type="Pfam" id="PF05729">
    <property type="entry name" value="NACHT"/>
    <property type="match status" value="1"/>
</dbReference>
<evidence type="ECO:0000313" key="4">
    <source>
        <dbReference type="EMBL" id="KAG0296025.1"/>
    </source>
</evidence>
<dbReference type="SUPFAM" id="SSF52540">
    <property type="entry name" value="P-loop containing nucleoside triphosphate hydrolases"/>
    <property type="match status" value="1"/>
</dbReference>
<feature type="non-terminal residue" evidence="4">
    <location>
        <position position="1035"/>
    </location>
</feature>
<organism evidence="4 5">
    <name type="scientific">Linnemannia gamsii</name>
    <dbReference type="NCBI Taxonomy" id="64522"/>
    <lineage>
        <taxon>Eukaryota</taxon>
        <taxon>Fungi</taxon>
        <taxon>Fungi incertae sedis</taxon>
        <taxon>Mucoromycota</taxon>
        <taxon>Mortierellomycotina</taxon>
        <taxon>Mortierellomycetes</taxon>
        <taxon>Mortierellales</taxon>
        <taxon>Mortierellaceae</taxon>
        <taxon>Linnemannia</taxon>
    </lineage>
</organism>
<gene>
    <name evidence="4" type="ORF">BGZ97_004650</name>
</gene>
<dbReference type="OrthoDB" id="2414723at2759"/>
<reference evidence="4" key="1">
    <citation type="journal article" date="2020" name="Fungal Divers.">
        <title>Resolving the Mortierellaceae phylogeny through synthesis of multi-gene phylogenetics and phylogenomics.</title>
        <authorList>
            <person name="Vandepol N."/>
            <person name="Liber J."/>
            <person name="Desiro A."/>
            <person name="Na H."/>
            <person name="Kennedy M."/>
            <person name="Barry K."/>
            <person name="Grigoriev I.V."/>
            <person name="Miller A.N."/>
            <person name="O'Donnell K."/>
            <person name="Stajich J.E."/>
            <person name="Bonito G."/>
        </authorList>
    </citation>
    <scope>NUCLEOTIDE SEQUENCE</scope>
    <source>
        <strain evidence="4">NVP60</strain>
    </source>
</reference>
<evidence type="ECO:0008006" key="6">
    <source>
        <dbReference type="Google" id="ProtNLM"/>
    </source>
</evidence>
<keyword evidence="5" id="KW-1185">Reference proteome</keyword>
<protein>
    <recommendedName>
        <fullName evidence="6">NACHT domain-containing protein</fullName>
    </recommendedName>
</protein>
<feature type="domain" description="Arm-like repeat" evidence="3">
    <location>
        <begin position="133"/>
        <end position="484"/>
    </location>
</feature>
<dbReference type="Proteomes" id="UP000823405">
    <property type="component" value="Unassembled WGS sequence"/>
</dbReference>
<comment type="caution">
    <text evidence="4">The sequence shown here is derived from an EMBL/GenBank/DDBJ whole genome shotgun (WGS) entry which is preliminary data.</text>
</comment>
<dbReference type="InterPro" id="IPR056251">
    <property type="entry name" value="Arm_rpt_dom"/>
</dbReference>
<dbReference type="Gene3D" id="3.40.50.300">
    <property type="entry name" value="P-loop containing nucleotide triphosphate hydrolases"/>
    <property type="match status" value="1"/>
</dbReference>
<feature type="region of interest" description="Disordered" evidence="1">
    <location>
        <begin position="1"/>
        <end position="71"/>
    </location>
</feature>
<evidence type="ECO:0000259" key="2">
    <source>
        <dbReference type="Pfam" id="PF05729"/>
    </source>
</evidence>
<evidence type="ECO:0000313" key="5">
    <source>
        <dbReference type="Proteomes" id="UP000823405"/>
    </source>
</evidence>
<dbReference type="EMBL" id="JAAAIN010002181">
    <property type="protein sequence ID" value="KAG0296025.1"/>
    <property type="molecule type" value="Genomic_DNA"/>
</dbReference>